<keyword evidence="12" id="KW-0472">Membrane</keyword>
<dbReference type="EC" id="2.7.11.30" evidence="3"/>
<evidence type="ECO:0000256" key="12">
    <source>
        <dbReference type="ARBA" id="ARBA00023136"/>
    </source>
</evidence>
<feature type="domain" description="Protein kinase" evidence="15">
    <location>
        <begin position="1"/>
        <end position="87"/>
    </location>
</feature>
<accession>A0ABD2PVW6</accession>
<dbReference type="SUPFAM" id="SSF56112">
    <property type="entry name" value="Protein kinase-like (PK-like)"/>
    <property type="match status" value="1"/>
</dbReference>
<keyword evidence="8" id="KW-0547">Nucleotide-binding</keyword>
<evidence type="ECO:0000256" key="3">
    <source>
        <dbReference type="ARBA" id="ARBA00012401"/>
    </source>
</evidence>
<keyword evidence="11" id="KW-1133">Transmembrane helix</keyword>
<evidence type="ECO:0000256" key="4">
    <source>
        <dbReference type="ARBA" id="ARBA00022527"/>
    </source>
</evidence>
<keyword evidence="17" id="KW-1185">Reference proteome</keyword>
<comment type="similarity">
    <text evidence="2">Belongs to the protein kinase superfamily. TKL Ser/Thr protein kinase family. TGFB receptor subfamily.</text>
</comment>
<evidence type="ECO:0000256" key="8">
    <source>
        <dbReference type="ARBA" id="ARBA00022741"/>
    </source>
</evidence>
<evidence type="ECO:0000256" key="14">
    <source>
        <dbReference type="SAM" id="MobiDB-lite"/>
    </source>
</evidence>
<keyword evidence="10" id="KW-0067">ATP-binding</keyword>
<organism evidence="16 17">
    <name type="scientific">Cichlidogyrus casuarinus</name>
    <dbReference type="NCBI Taxonomy" id="1844966"/>
    <lineage>
        <taxon>Eukaryota</taxon>
        <taxon>Metazoa</taxon>
        <taxon>Spiralia</taxon>
        <taxon>Lophotrochozoa</taxon>
        <taxon>Platyhelminthes</taxon>
        <taxon>Monogenea</taxon>
        <taxon>Monopisthocotylea</taxon>
        <taxon>Dactylogyridea</taxon>
        <taxon>Ancyrocephalidae</taxon>
        <taxon>Cichlidogyrus</taxon>
    </lineage>
</organism>
<gene>
    <name evidence="16" type="primary">ACVR1C_1</name>
    <name evidence="16" type="ORF">Ciccas_010831</name>
</gene>
<reference evidence="16 17" key="1">
    <citation type="submission" date="2024-11" db="EMBL/GenBank/DDBJ databases">
        <title>Adaptive evolution of stress response genes in parasites aligns with host niche diversity.</title>
        <authorList>
            <person name="Hahn C."/>
            <person name="Resl P."/>
        </authorList>
    </citation>
    <scope>NUCLEOTIDE SEQUENCE [LARGE SCALE GENOMIC DNA]</scope>
    <source>
        <strain evidence="16">EGGRZ-B1_66</strain>
        <tissue evidence="16">Body</tissue>
    </source>
</reference>
<evidence type="ECO:0000256" key="1">
    <source>
        <dbReference type="ARBA" id="ARBA00004479"/>
    </source>
</evidence>
<keyword evidence="7" id="KW-0732">Signal</keyword>
<dbReference type="GO" id="GO:0016020">
    <property type="term" value="C:membrane"/>
    <property type="evidence" value="ECO:0007669"/>
    <property type="project" value="UniProtKB-SubCell"/>
</dbReference>
<proteinExistence type="inferred from homology"/>
<dbReference type="Proteomes" id="UP001626550">
    <property type="component" value="Unassembled WGS sequence"/>
</dbReference>
<keyword evidence="6" id="KW-0812">Transmembrane</keyword>
<evidence type="ECO:0000256" key="10">
    <source>
        <dbReference type="ARBA" id="ARBA00022840"/>
    </source>
</evidence>
<evidence type="ECO:0000256" key="13">
    <source>
        <dbReference type="ARBA" id="ARBA00023170"/>
    </source>
</evidence>
<evidence type="ECO:0000256" key="2">
    <source>
        <dbReference type="ARBA" id="ARBA00009605"/>
    </source>
</evidence>
<keyword evidence="4" id="KW-0723">Serine/threonine-protein kinase</keyword>
<name>A0ABD2PVW6_9PLAT</name>
<dbReference type="GO" id="GO:0005524">
    <property type="term" value="F:ATP binding"/>
    <property type="evidence" value="ECO:0007669"/>
    <property type="project" value="UniProtKB-KW"/>
</dbReference>
<dbReference type="PANTHER" id="PTHR23255">
    <property type="entry name" value="TRANSFORMING GROWTH FACTOR-BETA RECEPTOR TYPE I AND II"/>
    <property type="match status" value="1"/>
</dbReference>
<feature type="region of interest" description="Disordered" evidence="14">
    <location>
        <begin position="1"/>
        <end position="22"/>
    </location>
</feature>
<dbReference type="PANTHER" id="PTHR23255:SF71">
    <property type="entry name" value="RECEPTOR PROTEIN SERINE_THREONINE KINASE"/>
    <property type="match status" value="1"/>
</dbReference>
<evidence type="ECO:0000256" key="9">
    <source>
        <dbReference type="ARBA" id="ARBA00022777"/>
    </source>
</evidence>
<dbReference type="EMBL" id="JBJKFK010002806">
    <property type="protein sequence ID" value="KAL3310601.1"/>
    <property type="molecule type" value="Genomic_DNA"/>
</dbReference>
<protein>
    <recommendedName>
        <fullName evidence="3">receptor protein serine/threonine kinase</fullName>
        <ecNumber evidence="3">2.7.11.30</ecNumber>
    </recommendedName>
</protein>
<sequence>MGFAMAYDSTSHQVDPNTADDRVGTRRYMAPEVLTGTLKSSSFEAYLQADIYSLSLVLWEITRAGYHPQVEGFIPYQYQMPYEVCTP</sequence>
<keyword evidence="5" id="KW-0808">Transferase</keyword>
<evidence type="ECO:0000313" key="16">
    <source>
        <dbReference type="EMBL" id="KAL3310601.1"/>
    </source>
</evidence>
<evidence type="ECO:0000256" key="6">
    <source>
        <dbReference type="ARBA" id="ARBA00022692"/>
    </source>
</evidence>
<keyword evidence="9" id="KW-0418">Kinase</keyword>
<evidence type="ECO:0000259" key="15">
    <source>
        <dbReference type="PROSITE" id="PS50011"/>
    </source>
</evidence>
<dbReference type="GO" id="GO:0004675">
    <property type="term" value="F:transmembrane receptor protein serine/threonine kinase activity"/>
    <property type="evidence" value="ECO:0007669"/>
    <property type="project" value="UniProtKB-EC"/>
</dbReference>
<dbReference type="InterPro" id="IPR000719">
    <property type="entry name" value="Prot_kinase_dom"/>
</dbReference>
<evidence type="ECO:0000313" key="17">
    <source>
        <dbReference type="Proteomes" id="UP001626550"/>
    </source>
</evidence>
<dbReference type="AlphaFoldDB" id="A0ABD2PVW6"/>
<dbReference type="PROSITE" id="PS50011">
    <property type="entry name" value="PROTEIN_KINASE_DOM"/>
    <property type="match status" value="1"/>
</dbReference>
<dbReference type="Gene3D" id="1.10.510.10">
    <property type="entry name" value="Transferase(Phosphotransferase) domain 1"/>
    <property type="match status" value="1"/>
</dbReference>
<comment type="subcellular location">
    <subcellularLocation>
        <location evidence="1">Membrane</location>
        <topology evidence="1">Single-pass type I membrane protein</topology>
    </subcellularLocation>
</comment>
<evidence type="ECO:0000256" key="11">
    <source>
        <dbReference type="ARBA" id="ARBA00022989"/>
    </source>
</evidence>
<evidence type="ECO:0000256" key="7">
    <source>
        <dbReference type="ARBA" id="ARBA00022729"/>
    </source>
</evidence>
<comment type="caution">
    <text evidence="16">The sequence shown here is derived from an EMBL/GenBank/DDBJ whole genome shotgun (WGS) entry which is preliminary data.</text>
</comment>
<evidence type="ECO:0000256" key="5">
    <source>
        <dbReference type="ARBA" id="ARBA00022679"/>
    </source>
</evidence>
<dbReference type="InterPro" id="IPR000333">
    <property type="entry name" value="TGFB_receptor"/>
</dbReference>
<dbReference type="InterPro" id="IPR011009">
    <property type="entry name" value="Kinase-like_dom_sf"/>
</dbReference>
<keyword evidence="13 16" id="KW-0675">Receptor</keyword>